<evidence type="ECO:0000256" key="4">
    <source>
        <dbReference type="ARBA" id="ARBA00023163"/>
    </source>
</evidence>
<dbReference type="InterPro" id="IPR045314">
    <property type="entry name" value="bZIP_plant_GBF1"/>
</dbReference>
<dbReference type="Proteomes" id="UP000636709">
    <property type="component" value="Unassembled WGS sequence"/>
</dbReference>
<protein>
    <recommendedName>
        <fullName evidence="7">BZIP domain-containing protein</fullName>
    </recommendedName>
</protein>
<dbReference type="CDD" id="cd14702">
    <property type="entry name" value="bZIP_plant_GBF1"/>
    <property type="match status" value="1"/>
</dbReference>
<organism evidence="8 9">
    <name type="scientific">Digitaria exilis</name>
    <dbReference type="NCBI Taxonomy" id="1010633"/>
    <lineage>
        <taxon>Eukaryota</taxon>
        <taxon>Viridiplantae</taxon>
        <taxon>Streptophyta</taxon>
        <taxon>Embryophyta</taxon>
        <taxon>Tracheophyta</taxon>
        <taxon>Spermatophyta</taxon>
        <taxon>Magnoliopsida</taxon>
        <taxon>Liliopsida</taxon>
        <taxon>Poales</taxon>
        <taxon>Poaceae</taxon>
        <taxon>PACMAD clade</taxon>
        <taxon>Panicoideae</taxon>
        <taxon>Panicodae</taxon>
        <taxon>Paniceae</taxon>
        <taxon>Anthephorinae</taxon>
        <taxon>Digitaria</taxon>
    </lineage>
</organism>
<dbReference type="Gramene" id="Dexi5A01G0017000.1">
    <property type="protein sequence ID" value="Dexi5A01G0017000.1:cds"/>
    <property type="gene ID" value="Dexi5A01G0017000"/>
</dbReference>
<accession>A0A835AP13</accession>
<comment type="subcellular location">
    <subcellularLocation>
        <location evidence="1">Nucleus</location>
    </subcellularLocation>
</comment>
<dbReference type="SUPFAM" id="SSF57959">
    <property type="entry name" value="Leucine zipper domain"/>
    <property type="match status" value="1"/>
</dbReference>
<evidence type="ECO:0000313" key="8">
    <source>
        <dbReference type="EMBL" id="KAF8670724.1"/>
    </source>
</evidence>
<evidence type="ECO:0000313" key="9">
    <source>
        <dbReference type="Proteomes" id="UP000636709"/>
    </source>
</evidence>
<dbReference type="EMBL" id="JACEFO010002250">
    <property type="protein sequence ID" value="KAF8670724.1"/>
    <property type="molecule type" value="Genomic_DNA"/>
</dbReference>
<keyword evidence="3" id="KW-0238">DNA-binding</keyword>
<dbReference type="Gene3D" id="1.20.5.170">
    <property type="match status" value="1"/>
</dbReference>
<dbReference type="GO" id="GO:0003700">
    <property type="term" value="F:DNA-binding transcription factor activity"/>
    <property type="evidence" value="ECO:0007669"/>
    <property type="project" value="InterPro"/>
</dbReference>
<dbReference type="Pfam" id="PF00170">
    <property type="entry name" value="bZIP_1"/>
    <property type="match status" value="1"/>
</dbReference>
<evidence type="ECO:0000256" key="6">
    <source>
        <dbReference type="SAM" id="MobiDB-lite"/>
    </source>
</evidence>
<dbReference type="PROSITE" id="PS50217">
    <property type="entry name" value="BZIP"/>
    <property type="match status" value="1"/>
</dbReference>
<keyword evidence="5" id="KW-0539">Nucleus</keyword>
<dbReference type="GO" id="GO:0005634">
    <property type="term" value="C:nucleus"/>
    <property type="evidence" value="ECO:0007669"/>
    <property type="project" value="UniProtKB-SubCell"/>
</dbReference>
<keyword evidence="9" id="KW-1185">Reference proteome</keyword>
<gene>
    <name evidence="8" type="ORF">HU200_050388</name>
</gene>
<feature type="domain" description="BZIP" evidence="7">
    <location>
        <begin position="34"/>
        <end position="97"/>
    </location>
</feature>
<keyword evidence="4" id="KW-0804">Transcription</keyword>
<dbReference type="PANTHER" id="PTHR45764">
    <property type="entry name" value="BZIP TRANSCRIPTION FACTOR 44"/>
    <property type="match status" value="1"/>
</dbReference>
<reference evidence="8" key="1">
    <citation type="submission" date="2020-07" db="EMBL/GenBank/DDBJ databases">
        <title>Genome sequence and genetic diversity analysis of an under-domesticated orphan crop, white fonio (Digitaria exilis).</title>
        <authorList>
            <person name="Bennetzen J.L."/>
            <person name="Chen S."/>
            <person name="Ma X."/>
            <person name="Wang X."/>
            <person name="Yssel A.E.J."/>
            <person name="Chaluvadi S.R."/>
            <person name="Johnson M."/>
            <person name="Gangashetty P."/>
            <person name="Hamidou F."/>
            <person name="Sanogo M.D."/>
            <person name="Zwaenepoel A."/>
            <person name="Wallace J."/>
            <person name="Van De Peer Y."/>
            <person name="Van Deynze A."/>
        </authorList>
    </citation>
    <scope>NUCLEOTIDE SEQUENCE</scope>
    <source>
        <tissue evidence="8">Leaves</tissue>
    </source>
</reference>
<proteinExistence type="predicted"/>
<sequence length="138" mass="15034">MASPGAVSAVGATSPSSGSDAPAVCNPQLAAVTAERKRKRKESNRLSAQRSRARKQRQLDELTVQVAALRARNGAMAAAAHDVQRRCAAVQAENALLQAMNLELGERLQSLTELIRCMEEATMYNQPQLLDANMYNYY</sequence>
<comment type="caution">
    <text evidence="8">The sequence shown here is derived from an EMBL/GenBank/DDBJ whole genome shotgun (WGS) entry which is preliminary data.</text>
</comment>
<evidence type="ECO:0000256" key="5">
    <source>
        <dbReference type="ARBA" id="ARBA00023242"/>
    </source>
</evidence>
<dbReference type="GO" id="GO:0045893">
    <property type="term" value="P:positive regulation of DNA-templated transcription"/>
    <property type="evidence" value="ECO:0007669"/>
    <property type="project" value="TreeGrafter"/>
</dbReference>
<keyword evidence="2" id="KW-0805">Transcription regulation</keyword>
<evidence type="ECO:0000256" key="1">
    <source>
        <dbReference type="ARBA" id="ARBA00004123"/>
    </source>
</evidence>
<dbReference type="InterPro" id="IPR046347">
    <property type="entry name" value="bZIP_sf"/>
</dbReference>
<evidence type="ECO:0000259" key="7">
    <source>
        <dbReference type="PROSITE" id="PS50217"/>
    </source>
</evidence>
<evidence type="ECO:0000256" key="2">
    <source>
        <dbReference type="ARBA" id="ARBA00023015"/>
    </source>
</evidence>
<dbReference type="PROSITE" id="PS00036">
    <property type="entry name" value="BZIP_BASIC"/>
    <property type="match status" value="1"/>
</dbReference>
<dbReference type="SMART" id="SM00338">
    <property type="entry name" value="BRLZ"/>
    <property type="match status" value="1"/>
</dbReference>
<dbReference type="AlphaFoldDB" id="A0A835AP13"/>
<dbReference type="InterPro" id="IPR004827">
    <property type="entry name" value="bZIP"/>
</dbReference>
<dbReference type="OrthoDB" id="674057at2759"/>
<dbReference type="GO" id="GO:0000976">
    <property type="term" value="F:transcription cis-regulatory region binding"/>
    <property type="evidence" value="ECO:0007669"/>
    <property type="project" value="TreeGrafter"/>
</dbReference>
<name>A0A835AP13_9POAL</name>
<evidence type="ECO:0000256" key="3">
    <source>
        <dbReference type="ARBA" id="ARBA00023125"/>
    </source>
</evidence>
<dbReference type="GO" id="GO:0046982">
    <property type="term" value="F:protein heterodimerization activity"/>
    <property type="evidence" value="ECO:0007669"/>
    <property type="project" value="UniProtKB-ARBA"/>
</dbReference>
<feature type="region of interest" description="Disordered" evidence="6">
    <location>
        <begin position="1"/>
        <end position="57"/>
    </location>
</feature>
<dbReference type="FunFam" id="1.20.5.170:FF:000020">
    <property type="entry name" value="BZIP transcription factor"/>
    <property type="match status" value="1"/>
</dbReference>
<dbReference type="PANTHER" id="PTHR45764:SF15">
    <property type="entry name" value="OS01G0542700 PROTEIN"/>
    <property type="match status" value="1"/>
</dbReference>